<feature type="transmembrane region" description="Helical" evidence="2">
    <location>
        <begin position="12"/>
        <end position="33"/>
    </location>
</feature>
<dbReference type="NCBIfam" id="TIGR02532">
    <property type="entry name" value="IV_pilin_GFxxxE"/>
    <property type="match status" value="1"/>
</dbReference>
<dbReference type="GO" id="GO:0043683">
    <property type="term" value="P:type IV pilus assembly"/>
    <property type="evidence" value="ECO:0007669"/>
    <property type="project" value="InterPro"/>
</dbReference>
<reference evidence="4" key="1">
    <citation type="submission" date="2014-05" db="EMBL/GenBank/DDBJ databases">
        <title>Complete Genome sequence of Neisseria elongata subsp. glycolytica.</title>
        <authorList>
            <person name="Veyrier F.J."/>
            <person name="Taha M.-K."/>
        </authorList>
    </citation>
    <scope>NUCLEOTIDE SEQUENCE [LARGE SCALE GENOMIC DNA]</scope>
    <source>
        <strain evidence="4">ATCC 29315</strain>
    </source>
</reference>
<dbReference type="EMBL" id="CP007726">
    <property type="protein sequence ID" value="AJE19263.1"/>
    <property type="molecule type" value="Genomic_DNA"/>
</dbReference>
<comment type="subunit">
    <text evidence="1">The pili are polar flexible filaments of about 5.4 nanometers diameter and 2.5 micrometers average length; they consist of only a single polypeptide chain arranged in a helical configuration of five subunits per turn in the assembled pilus.</text>
</comment>
<gene>
    <name evidence="3" type="ORF">NELON_10345</name>
</gene>
<dbReference type="InterPro" id="IPR045584">
    <property type="entry name" value="Pilin-like"/>
</dbReference>
<dbReference type="Proteomes" id="UP000031392">
    <property type="component" value="Chromosome"/>
</dbReference>
<name>A0A0B5CJM4_NEIEG</name>
<proteinExistence type="predicted"/>
<dbReference type="SUPFAM" id="SSF54523">
    <property type="entry name" value="Pili subunits"/>
    <property type="match status" value="1"/>
</dbReference>
<dbReference type="PATRIC" id="fig|546263.7.peg.2221"/>
<dbReference type="KEGG" id="nel:NELON_10345"/>
<dbReference type="AlphaFoldDB" id="A0A0B5CJM4"/>
<dbReference type="Pfam" id="PF16732">
    <property type="entry name" value="ComP_DUS"/>
    <property type="match status" value="1"/>
</dbReference>
<evidence type="ECO:0000256" key="2">
    <source>
        <dbReference type="SAM" id="Phobius"/>
    </source>
</evidence>
<dbReference type="InterPro" id="IPR012902">
    <property type="entry name" value="N_methyl_site"/>
</dbReference>
<keyword evidence="4" id="KW-1185">Reference proteome</keyword>
<reference evidence="3 4" key="2">
    <citation type="journal article" date="2015" name="PLoS Genet.">
        <title>Common Cell Shape Evolution of Two Nasopharyngeal Pathogens.</title>
        <authorList>
            <person name="Veyrier F.J."/>
            <person name="Biais N."/>
            <person name="Morales P."/>
            <person name="Belkacem N."/>
            <person name="Guilhen C."/>
            <person name="Ranjeva S."/>
            <person name="Sismeiro O."/>
            <person name="Pehau-Arnaudet G."/>
            <person name="Rocha E.P."/>
            <person name="Werts C."/>
            <person name="Taha M.K."/>
            <person name="Boneca I.G."/>
        </authorList>
    </citation>
    <scope>NUCLEOTIDE SEQUENCE [LARGE SCALE GENOMIC DNA]</scope>
    <source>
        <strain evidence="3 4">ATCC 29315</strain>
    </source>
</reference>
<keyword evidence="2" id="KW-0472">Membrane</keyword>
<organism evidence="3 4">
    <name type="scientific">Neisseria elongata subsp. glycolytica ATCC 29315</name>
    <dbReference type="NCBI Taxonomy" id="546263"/>
    <lineage>
        <taxon>Bacteria</taxon>
        <taxon>Pseudomonadati</taxon>
        <taxon>Pseudomonadota</taxon>
        <taxon>Betaproteobacteria</taxon>
        <taxon>Neisseriales</taxon>
        <taxon>Neisseriaceae</taxon>
        <taxon>Neisseria</taxon>
    </lineage>
</organism>
<dbReference type="HOGENOM" id="CLU_091705_6_2_4"/>
<keyword evidence="2" id="KW-1133">Transmembrane helix</keyword>
<evidence type="ECO:0000313" key="4">
    <source>
        <dbReference type="Proteomes" id="UP000031392"/>
    </source>
</evidence>
<keyword evidence="2" id="KW-0812">Transmembrane</keyword>
<dbReference type="Gene3D" id="3.30.700.50">
    <property type="match status" value="1"/>
</dbReference>
<dbReference type="InterPro" id="IPR031982">
    <property type="entry name" value="PilE-like"/>
</dbReference>
<accession>A0A0B5CJM4</accession>
<protein>
    <submittedName>
        <fullName evidence="3">Pilin</fullName>
    </submittedName>
</protein>
<dbReference type="RefSeq" id="WP_041961523.1">
    <property type="nucleotide sequence ID" value="NZ_CP007726.1"/>
</dbReference>
<sequence>MNRQYSISGFSLYEILFAVAVMAVLATIALPAYQRYVKDARLKQAASALQDNAHTLERFYAQHKSFKKNSTTWADLAVTQNDYFCLRMQGNARGALSDRFTIKAVALNKDSEPRVLKINQDMILTLCETSSSSCSESNTYFSNANGTDRNCVIYE</sequence>
<evidence type="ECO:0000313" key="3">
    <source>
        <dbReference type="EMBL" id="AJE19263.1"/>
    </source>
</evidence>
<evidence type="ECO:0000256" key="1">
    <source>
        <dbReference type="ARBA" id="ARBA00011156"/>
    </source>
</evidence>